<gene>
    <name evidence="2" type="ORF">GCM10018781_45860</name>
</gene>
<dbReference type="SUPFAM" id="SSF47336">
    <property type="entry name" value="ACP-like"/>
    <property type="match status" value="1"/>
</dbReference>
<evidence type="ECO:0000259" key="1">
    <source>
        <dbReference type="PROSITE" id="PS50075"/>
    </source>
</evidence>
<proteinExistence type="predicted"/>
<comment type="caution">
    <text evidence="2">The sequence shown here is derived from an EMBL/GenBank/DDBJ whole genome shotgun (WGS) entry which is preliminary data.</text>
</comment>
<dbReference type="PROSITE" id="PS50075">
    <property type="entry name" value="CARRIER"/>
    <property type="match status" value="1"/>
</dbReference>
<feature type="domain" description="Carrier" evidence="1">
    <location>
        <begin position="2"/>
        <end position="80"/>
    </location>
</feature>
<reference evidence="2" key="2">
    <citation type="submission" date="2020-09" db="EMBL/GenBank/DDBJ databases">
        <authorList>
            <person name="Sun Q."/>
            <person name="Ohkuma M."/>
        </authorList>
    </citation>
    <scope>NUCLEOTIDE SEQUENCE</scope>
    <source>
        <strain evidence="2">JCM 4646</strain>
    </source>
</reference>
<name>A0A919G0J7_9ACTN</name>
<organism evidence="2 3">
    <name type="scientific">Kitasatospora indigofera</name>
    <dbReference type="NCBI Taxonomy" id="67307"/>
    <lineage>
        <taxon>Bacteria</taxon>
        <taxon>Bacillati</taxon>
        <taxon>Actinomycetota</taxon>
        <taxon>Actinomycetes</taxon>
        <taxon>Kitasatosporales</taxon>
        <taxon>Streptomycetaceae</taxon>
        <taxon>Kitasatospora</taxon>
    </lineage>
</organism>
<dbReference type="Proteomes" id="UP000617734">
    <property type="component" value="Unassembled WGS sequence"/>
</dbReference>
<evidence type="ECO:0000313" key="3">
    <source>
        <dbReference type="Proteomes" id="UP000617734"/>
    </source>
</evidence>
<dbReference type="RefSeq" id="WP_190212770.1">
    <property type="nucleotide sequence ID" value="NZ_BNBO01000027.1"/>
</dbReference>
<dbReference type="AlphaFoldDB" id="A0A919G0J7"/>
<reference evidence="2" key="1">
    <citation type="journal article" date="2014" name="Int. J. Syst. Evol. Microbiol.">
        <title>Complete genome sequence of Corynebacterium casei LMG S-19264T (=DSM 44701T), isolated from a smear-ripened cheese.</title>
        <authorList>
            <consortium name="US DOE Joint Genome Institute (JGI-PGF)"/>
            <person name="Walter F."/>
            <person name="Albersmeier A."/>
            <person name="Kalinowski J."/>
            <person name="Ruckert C."/>
        </authorList>
    </citation>
    <scope>NUCLEOTIDE SEQUENCE</scope>
    <source>
        <strain evidence="2">JCM 4646</strain>
    </source>
</reference>
<evidence type="ECO:0000313" key="2">
    <source>
        <dbReference type="EMBL" id="GHH75893.1"/>
    </source>
</evidence>
<protein>
    <recommendedName>
        <fullName evidence="1">Carrier domain-containing protein</fullName>
    </recommendedName>
</protein>
<dbReference type="InterPro" id="IPR036736">
    <property type="entry name" value="ACP-like_sf"/>
</dbReference>
<accession>A0A919G0J7</accession>
<dbReference type="EMBL" id="BNBO01000027">
    <property type="protein sequence ID" value="GHH75893.1"/>
    <property type="molecule type" value="Genomic_DNA"/>
</dbReference>
<sequence>MSVATVIKQHIVSEYAPDTSVDELPSSYDLLDTGLVDSLALLGLITWVGERFGVPVDEVEISPDDFRSVDAILRFIEITKSA</sequence>
<keyword evidence="3" id="KW-1185">Reference proteome</keyword>
<dbReference type="GeneID" id="95354969"/>
<dbReference type="Gene3D" id="1.10.1200.10">
    <property type="entry name" value="ACP-like"/>
    <property type="match status" value="1"/>
</dbReference>
<dbReference type="InterPro" id="IPR009081">
    <property type="entry name" value="PP-bd_ACP"/>
</dbReference>
<dbReference type="Pfam" id="PF00550">
    <property type="entry name" value="PP-binding"/>
    <property type="match status" value="1"/>
</dbReference>